<dbReference type="InterPro" id="IPR029068">
    <property type="entry name" value="Glyas_Bleomycin-R_OHBP_Dase"/>
</dbReference>
<dbReference type="PANTHER" id="PTHR36503:SF2">
    <property type="entry name" value="BLR2408 PROTEIN"/>
    <property type="match status" value="1"/>
</dbReference>
<evidence type="ECO:0000313" key="3">
    <source>
        <dbReference type="Proteomes" id="UP001431131"/>
    </source>
</evidence>
<dbReference type="InterPro" id="IPR053863">
    <property type="entry name" value="Glyoxy/Ble-like_N"/>
</dbReference>
<dbReference type="PANTHER" id="PTHR36503">
    <property type="entry name" value="BLR2520 PROTEIN"/>
    <property type="match status" value="1"/>
</dbReference>
<sequence length="134" mass="15503">MDYKSIFVNLPVKDLNKTKEFFSTLGFEFNPHFTNEDAACMVISDTIYAMLLVEEHFKRFTNKEITDTSKSTEAIFALAVDSREKVDELVNKAIEAGGNHSSDPQDHGFMYQRSFQDIDGHNWEILYMDQSYIQ</sequence>
<evidence type="ECO:0000259" key="1">
    <source>
        <dbReference type="PROSITE" id="PS51819"/>
    </source>
</evidence>
<dbReference type="PROSITE" id="PS51819">
    <property type="entry name" value="VOC"/>
    <property type="match status" value="1"/>
</dbReference>
<dbReference type="Gene3D" id="3.10.180.10">
    <property type="entry name" value="2,3-Dihydroxybiphenyl 1,2-Dioxygenase, domain 1"/>
    <property type="match status" value="1"/>
</dbReference>
<protein>
    <submittedName>
        <fullName evidence="2">VOC family protein</fullName>
    </submittedName>
</protein>
<feature type="domain" description="VOC" evidence="1">
    <location>
        <begin position="4"/>
        <end position="128"/>
    </location>
</feature>
<comment type="caution">
    <text evidence="2">The sequence shown here is derived from an EMBL/GenBank/DDBJ whole genome shotgun (WGS) entry which is preliminary data.</text>
</comment>
<dbReference type="Pfam" id="PF22677">
    <property type="entry name" value="Ble-like_N"/>
    <property type="match status" value="1"/>
</dbReference>
<accession>A0AAW5E5V8</accession>
<proteinExistence type="predicted"/>
<dbReference type="Proteomes" id="UP001431131">
    <property type="component" value="Unassembled WGS sequence"/>
</dbReference>
<dbReference type="SUPFAM" id="SSF54593">
    <property type="entry name" value="Glyoxalase/Bleomycin resistance protein/Dihydroxybiphenyl dioxygenase"/>
    <property type="match status" value="1"/>
</dbReference>
<dbReference type="AlphaFoldDB" id="A0AAW5E5V8"/>
<evidence type="ECO:0000313" key="2">
    <source>
        <dbReference type="EMBL" id="MCH1624513.1"/>
    </source>
</evidence>
<keyword evidence="3" id="KW-1185">Reference proteome</keyword>
<reference evidence="2" key="1">
    <citation type="submission" date="2022-02" db="EMBL/GenBank/DDBJ databases">
        <title>Fredinandcohnia quinoae sp. nov. isolated from Chenopodium quinoa seeds.</title>
        <authorList>
            <person name="Saati-Santamaria Z."/>
            <person name="Flores-Felix J.D."/>
            <person name="Igual J.M."/>
            <person name="Velazquez E."/>
            <person name="Garcia-Fraile P."/>
            <person name="Martinez-Molina E."/>
        </authorList>
    </citation>
    <scope>NUCLEOTIDE SEQUENCE</scope>
    <source>
        <strain evidence="2">SECRCQ15</strain>
    </source>
</reference>
<gene>
    <name evidence="2" type="ORF">MJG50_04170</name>
</gene>
<dbReference type="InterPro" id="IPR037523">
    <property type="entry name" value="VOC_core"/>
</dbReference>
<organism evidence="2 3">
    <name type="scientific">Fredinandcohnia quinoae</name>
    <dbReference type="NCBI Taxonomy" id="2918902"/>
    <lineage>
        <taxon>Bacteria</taxon>
        <taxon>Bacillati</taxon>
        <taxon>Bacillota</taxon>
        <taxon>Bacilli</taxon>
        <taxon>Bacillales</taxon>
        <taxon>Bacillaceae</taxon>
        <taxon>Fredinandcohnia</taxon>
    </lineage>
</organism>
<name>A0AAW5E5V8_9BACI</name>
<dbReference type="EMBL" id="JAKTTI010000003">
    <property type="protein sequence ID" value="MCH1624513.1"/>
    <property type="molecule type" value="Genomic_DNA"/>
</dbReference>
<dbReference type="RefSeq" id="WP_240252983.1">
    <property type="nucleotide sequence ID" value="NZ_JAKTTI010000003.1"/>
</dbReference>